<organism evidence="2 3">
    <name type="scientific">Oldenlandia corymbosa var. corymbosa</name>
    <dbReference type="NCBI Taxonomy" id="529605"/>
    <lineage>
        <taxon>Eukaryota</taxon>
        <taxon>Viridiplantae</taxon>
        <taxon>Streptophyta</taxon>
        <taxon>Embryophyta</taxon>
        <taxon>Tracheophyta</taxon>
        <taxon>Spermatophyta</taxon>
        <taxon>Magnoliopsida</taxon>
        <taxon>eudicotyledons</taxon>
        <taxon>Gunneridae</taxon>
        <taxon>Pentapetalae</taxon>
        <taxon>asterids</taxon>
        <taxon>lamiids</taxon>
        <taxon>Gentianales</taxon>
        <taxon>Rubiaceae</taxon>
        <taxon>Rubioideae</taxon>
        <taxon>Spermacoceae</taxon>
        <taxon>Hedyotis-Oldenlandia complex</taxon>
        <taxon>Oldenlandia</taxon>
    </lineage>
</organism>
<reference evidence="2" key="1">
    <citation type="submission" date="2023-03" db="EMBL/GenBank/DDBJ databases">
        <authorList>
            <person name="Julca I."/>
        </authorList>
    </citation>
    <scope>NUCLEOTIDE SEQUENCE</scope>
</reference>
<dbReference type="InterPro" id="IPR045026">
    <property type="entry name" value="LIMYB"/>
</dbReference>
<gene>
    <name evidence="2" type="ORF">OLC1_LOCUS5891</name>
</gene>
<evidence type="ECO:0000313" key="2">
    <source>
        <dbReference type="EMBL" id="CAI9094798.1"/>
    </source>
</evidence>
<proteinExistence type="predicted"/>
<name>A0AAV1CJD6_OLDCO</name>
<accession>A0AAV1CJD6</accession>
<dbReference type="EMBL" id="OX459119">
    <property type="protein sequence ID" value="CAI9094798.1"/>
    <property type="molecule type" value="Genomic_DNA"/>
</dbReference>
<evidence type="ECO:0000256" key="1">
    <source>
        <dbReference type="SAM" id="MobiDB-lite"/>
    </source>
</evidence>
<dbReference type="AlphaFoldDB" id="A0AAV1CJD6"/>
<protein>
    <submittedName>
        <fullName evidence="2">OLC1v1030593C1</fullName>
    </submittedName>
</protein>
<keyword evidence="3" id="KW-1185">Reference proteome</keyword>
<evidence type="ECO:0000313" key="3">
    <source>
        <dbReference type="Proteomes" id="UP001161247"/>
    </source>
</evidence>
<sequence>MEMLPEEVSHFVHLMLDAQDKGCLTSNTFTKKKFDEIAKELYSRFPNKRPFSEPEQWAQWIQENSKFKKFREQGVMHYEEMSKLFKQITASGDWRRDTSHVPADSDEERQQEQQFCSTSLNRSGHMGADVAAFGAGRVLEVGGSSRKSGKGKRTMDSGVSEGGLSKKSREEMQDAAVLKWYAKQQQKEDDKETLVQCMAILKSMQITDHKLYVQATEYLKDPQNCQIFLLSDSEFRLSLILDL</sequence>
<dbReference type="PANTHER" id="PTHR47584:SF14">
    <property type="entry name" value="L10-INTERACTING MYB DOMAIN-CONTAINING PROTEIN-LIKE"/>
    <property type="match status" value="1"/>
</dbReference>
<feature type="region of interest" description="Disordered" evidence="1">
    <location>
        <begin position="142"/>
        <end position="168"/>
    </location>
</feature>
<dbReference type="PANTHER" id="PTHR47584">
    <property type="match status" value="1"/>
</dbReference>
<dbReference type="Proteomes" id="UP001161247">
    <property type="component" value="Chromosome 2"/>
</dbReference>